<dbReference type="AlphaFoldDB" id="A0A3S0HIQ1"/>
<dbReference type="Proteomes" id="UP000282184">
    <property type="component" value="Unassembled WGS sequence"/>
</dbReference>
<reference evidence="1 2" key="1">
    <citation type="submission" date="2018-12" db="EMBL/GenBank/DDBJ databases">
        <title>Hymenobacter gummosus sp. nov., isolated from a spring.</title>
        <authorList>
            <person name="Nie L."/>
        </authorList>
    </citation>
    <scope>NUCLEOTIDE SEQUENCE [LARGE SCALE GENOMIC DNA]</scope>
    <source>
        <strain evidence="1 2">KCTC 52166</strain>
    </source>
</reference>
<organism evidence="1 2">
    <name type="scientific">Hymenobacter gummosus</name>
    <dbReference type="NCBI Taxonomy" id="1776032"/>
    <lineage>
        <taxon>Bacteria</taxon>
        <taxon>Pseudomonadati</taxon>
        <taxon>Bacteroidota</taxon>
        <taxon>Cytophagia</taxon>
        <taxon>Cytophagales</taxon>
        <taxon>Hymenobacteraceae</taxon>
        <taxon>Hymenobacter</taxon>
    </lineage>
</organism>
<dbReference type="Pfam" id="PF09665">
    <property type="entry name" value="RE_Alw26IDE"/>
    <property type="match status" value="1"/>
</dbReference>
<gene>
    <name evidence="1" type="ORF">EJV47_27670</name>
</gene>
<keyword evidence="2" id="KW-1185">Reference proteome</keyword>
<evidence type="ECO:0000313" key="1">
    <source>
        <dbReference type="EMBL" id="RTQ44670.1"/>
    </source>
</evidence>
<accession>A0A3S0HIQ1</accession>
<comment type="caution">
    <text evidence="1">The sequence shown here is derived from an EMBL/GenBank/DDBJ whole genome shotgun (WGS) entry which is preliminary data.</text>
</comment>
<protein>
    <recommendedName>
        <fullName evidence="3">Restriction endonuclease</fullName>
    </recommendedName>
</protein>
<dbReference type="InterPro" id="IPR014328">
    <property type="entry name" value="Restrct_endonuc_II_Alw26I"/>
</dbReference>
<name>A0A3S0HIQ1_9BACT</name>
<sequence length="232" mass="26137">MAKAQRAMHPDFLEYMDYIVAHPNYADLPAKRNANGDITWVVSGNSANGQLRDDWWLAKVQQLGVQQKSDVARAVHPTELNGLKPCQICGRKMFITYVYPNANTLKAIKKAFDVEYPLFGDTILEVADDLYAQFGDAVFPKLRQIFGIPQSTENDVDAFTSYITANCLTRLSPGVMSNAPDRLDGFHTYNACCRGEQDTGRHKANLATYTQDRRAYEHWSDGDFNQSNRLMG</sequence>
<dbReference type="EMBL" id="RXOF01000026">
    <property type="protein sequence ID" value="RTQ44670.1"/>
    <property type="molecule type" value="Genomic_DNA"/>
</dbReference>
<proteinExistence type="predicted"/>
<evidence type="ECO:0000313" key="2">
    <source>
        <dbReference type="Proteomes" id="UP000282184"/>
    </source>
</evidence>
<dbReference type="RefSeq" id="WP_207896019.1">
    <property type="nucleotide sequence ID" value="NZ_RXOF01000026.1"/>
</dbReference>
<evidence type="ECO:0008006" key="3">
    <source>
        <dbReference type="Google" id="ProtNLM"/>
    </source>
</evidence>
<feature type="non-terminal residue" evidence="1">
    <location>
        <position position="232"/>
    </location>
</feature>